<dbReference type="Gene3D" id="2.30.30.40">
    <property type="entry name" value="SH3 Domains"/>
    <property type="match status" value="4"/>
</dbReference>
<dbReference type="Proteomes" id="UP001595752">
    <property type="component" value="Unassembled WGS sequence"/>
</dbReference>
<keyword evidence="6" id="KW-1185">Reference proteome</keyword>
<keyword evidence="1" id="KW-0378">Hydrolase</keyword>
<dbReference type="PROSITE" id="PS51781">
    <property type="entry name" value="SH3B"/>
    <property type="match status" value="4"/>
</dbReference>
<sequence length="536" mass="57331">MSKKPFLYSTCCSLVLSPLLLNPIDSYAAPTINGTITANTLNVRSNPSMDGLVLGKLVKNNKVEIIDEKNGWSKITYQHKEGWISSTYVQKESAKTPRIGTAQPSGQKTGTTAIVKASNLNVRSTAGTSGKVVASLPKNTKISILSIQGNWAQIKTANNQIGWVAKQYLTLSQTSIQPNNDSTKRLPPTNSQTVKMGTVNVSSLNLRSLPSTSGKIMASLSRNTKVTVLGVKSGWAQVKTATGQSGWVAAPYLTMKATDDGGTTEKPDLPSTKPTSPFAAVTLKSNANLRKGPGTNFAVVGSGKAGTTYTLVKEQNGWVNIKRPNNQEAWIAGWLVSKGNTPPSVPASPSPVSSAVLTGKTIVIDAGHGGKDSGTVGQKGAFEKDLALNTARLVVSSLEKAGANVIMTRSDDTFISLSDRVAVSHKYKADAFISIHYNSASPKSSGVMSFYYTAAKEEKLAKCIQESLVQYTNMKDMGVRFGNFHVIRENKQPAVLLELGFLSNPSEEQYVKSKAFQESAAKAISEGIVRYFQAQK</sequence>
<keyword evidence="3" id="KW-0732">Signal</keyword>
<dbReference type="InterPro" id="IPR036028">
    <property type="entry name" value="SH3-like_dom_sf"/>
</dbReference>
<evidence type="ECO:0000259" key="4">
    <source>
        <dbReference type="PROSITE" id="PS51781"/>
    </source>
</evidence>
<dbReference type="SUPFAM" id="SSF50044">
    <property type="entry name" value="SH3-domain"/>
    <property type="match status" value="1"/>
</dbReference>
<comment type="caution">
    <text evidence="5">The sequence shown here is derived from an EMBL/GenBank/DDBJ whole genome shotgun (WGS) entry which is preliminary data.</text>
</comment>
<reference evidence="6" key="1">
    <citation type="journal article" date="2019" name="Int. J. Syst. Evol. Microbiol.">
        <title>The Global Catalogue of Microorganisms (GCM) 10K type strain sequencing project: providing services to taxonomists for standard genome sequencing and annotation.</title>
        <authorList>
            <consortium name="The Broad Institute Genomics Platform"/>
            <consortium name="The Broad Institute Genome Sequencing Center for Infectious Disease"/>
            <person name="Wu L."/>
            <person name="Ma J."/>
        </authorList>
    </citation>
    <scope>NUCLEOTIDE SEQUENCE [LARGE SCALE GENOMIC DNA]</scope>
    <source>
        <strain evidence="6">CCUG 61889</strain>
    </source>
</reference>
<evidence type="ECO:0000256" key="2">
    <source>
        <dbReference type="ARBA" id="ARBA00023316"/>
    </source>
</evidence>
<feature type="domain" description="SH3b" evidence="4">
    <location>
        <begin position="194"/>
        <end position="257"/>
    </location>
</feature>
<dbReference type="SUPFAM" id="SSF53187">
    <property type="entry name" value="Zn-dependent exopeptidases"/>
    <property type="match status" value="1"/>
</dbReference>
<dbReference type="PANTHER" id="PTHR30404:SF0">
    <property type="entry name" value="N-ACETYLMURAMOYL-L-ALANINE AMIDASE AMIC"/>
    <property type="match status" value="1"/>
</dbReference>
<protein>
    <submittedName>
        <fullName evidence="5">SH3 domain-containing protein</fullName>
    </submittedName>
</protein>
<evidence type="ECO:0000313" key="6">
    <source>
        <dbReference type="Proteomes" id="UP001595752"/>
    </source>
</evidence>
<dbReference type="CDD" id="cd02696">
    <property type="entry name" value="MurNAc-LAA"/>
    <property type="match status" value="1"/>
</dbReference>
<dbReference type="Gene3D" id="3.40.630.40">
    <property type="entry name" value="Zn-dependent exopeptidases"/>
    <property type="match status" value="1"/>
</dbReference>
<organism evidence="5 6">
    <name type="scientific">Bacillus songklensis</name>
    <dbReference type="NCBI Taxonomy" id="1069116"/>
    <lineage>
        <taxon>Bacteria</taxon>
        <taxon>Bacillati</taxon>
        <taxon>Bacillota</taxon>
        <taxon>Bacilli</taxon>
        <taxon>Bacillales</taxon>
        <taxon>Bacillaceae</taxon>
        <taxon>Bacillus</taxon>
    </lineage>
</organism>
<dbReference type="SMART" id="SM00646">
    <property type="entry name" value="Ami_3"/>
    <property type="match status" value="1"/>
</dbReference>
<evidence type="ECO:0000256" key="1">
    <source>
        <dbReference type="ARBA" id="ARBA00022801"/>
    </source>
</evidence>
<dbReference type="EMBL" id="JBHRZT010000072">
    <property type="protein sequence ID" value="MFC3886171.1"/>
    <property type="molecule type" value="Genomic_DNA"/>
</dbReference>
<dbReference type="PANTHER" id="PTHR30404">
    <property type="entry name" value="N-ACETYLMURAMOYL-L-ALANINE AMIDASE"/>
    <property type="match status" value="1"/>
</dbReference>
<dbReference type="SMART" id="SM00287">
    <property type="entry name" value="SH3b"/>
    <property type="match status" value="4"/>
</dbReference>
<proteinExistence type="predicted"/>
<name>A0ABV8B9R8_9BACI</name>
<feature type="chain" id="PRO_5047185028" evidence="3">
    <location>
        <begin position="29"/>
        <end position="536"/>
    </location>
</feature>
<dbReference type="PIRSF" id="PIRSF037846">
    <property type="entry name" value="Autolysin_YrvJ_prd"/>
    <property type="match status" value="1"/>
</dbReference>
<evidence type="ECO:0000313" key="5">
    <source>
        <dbReference type="EMBL" id="MFC3886171.1"/>
    </source>
</evidence>
<dbReference type="InterPro" id="IPR002508">
    <property type="entry name" value="MurNAc-LAA_cat"/>
</dbReference>
<dbReference type="InterPro" id="IPR003646">
    <property type="entry name" value="SH3-like_bac-type"/>
</dbReference>
<feature type="domain" description="SH3b" evidence="4">
    <location>
        <begin position="110"/>
        <end position="173"/>
    </location>
</feature>
<gene>
    <name evidence="5" type="ORF">ACFOU2_22865</name>
</gene>
<feature type="domain" description="SH3b" evidence="4">
    <location>
        <begin position="276"/>
        <end position="339"/>
    </location>
</feature>
<dbReference type="RefSeq" id="WP_377918539.1">
    <property type="nucleotide sequence ID" value="NZ_JBHRZT010000072.1"/>
</dbReference>
<dbReference type="Pfam" id="PF01520">
    <property type="entry name" value="Amidase_3"/>
    <property type="match status" value="1"/>
</dbReference>
<feature type="signal peptide" evidence="3">
    <location>
        <begin position="1"/>
        <end position="28"/>
    </location>
</feature>
<dbReference type="InterPro" id="IPR050695">
    <property type="entry name" value="N-acetylmuramoyl_amidase_3"/>
</dbReference>
<accession>A0ABV8B9R8</accession>
<dbReference type="Pfam" id="PF08239">
    <property type="entry name" value="SH3_3"/>
    <property type="match status" value="4"/>
</dbReference>
<evidence type="ECO:0000256" key="3">
    <source>
        <dbReference type="SAM" id="SignalP"/>
    </source>
</evidence>
<feature type="domain" description="SH3b" evidence="4">
    <location>
        <begin position="31"/>
        <end position="93"/>
    </location>
</feature>
<keyword evidence="2" id="KW-0961">Cell wall biogenesis/degradation</keyword>
<dbReference type="InterPro" id="IPR017293">
    <property type="entry name" value="N-acetylmuramoyl-L-ala_amidase"/>
</dbReference>